<evidence type="ECO:0000313" key="4">
    <source>
        <dbReference type="EMBL" id="MFC3615821.1"/>
    </source>
</evidence>
<dbReference type="PIRSF" id="PIRSF036893">
    <property type="entry name" value="Lipocalin_ApoD"/>
    <property type="match status" value="1"/>
</dbReference>
<sequence>MIRSTLTAATVLFCLSAADVSAAGYRDESVEMTTVQALDIPAYMGLWYEIARYPNSFEENCVGVTAEYAQRDDGKIDVVNTCRKGALDGPVEQAEGVARPAGPGKLSVSFVPFLSWLPFLNGDYWVLHVSDGYEMAVVGNPAGSTGWVLARSPEISQEQLDTARQVFSENGYDLTALRMVPQPPE</sequence>
<keyword evidence="2" id="KW-0472">Membrane</keyword>
<comment type="caution">
    <text evidence="4">The sequence shown here is derived from an EMBL/GenBank/DDBJ whole genome shotgun (WGS) entry which is preliminary data.</text>
</comment>
<evidence type="ECO:0000256" key="2">
    <source>
        <dbReference type="PIRNR" id="PIRNR036893"/>
    </source>
</evidence>
<dbReference type="RefSeq" id="WP_386737106.1">
    <property type="nucleotide sequence ID" value="NZ_JBHRXI010000025.1"/>
</dbReference>
<evidence type="ECO:0000256" key="1">
    <source>
        <dbReference type="ARBA" id="ARBA00006889"/>
    </source>
</evidence>
<dbReference type="InterPro" id="IPR002446">
    <property type="entry name" value="Lipocalin_bac"/>
</dbReference>
<dbReference type="PANTHER" id="PTHR10612">
    <property type="entry name" value="APOLIPOPROTEIN D"/>
    <property type="match status" value="1"/>
</dbReference>
<evidence type="ECO:0000313" key="5">
    <source>
        <dbReference type="Proteomes" id="UP001595629"/>
    </source>
</evidence>
<dbReference type="Proteomes" id="UP001595629">
    <property type="component" value="Unassembled WGS sequence"/>
</dbReference>
<comment type="similarity">
    <text evidence="1 2">Belongs to the calycin superfamily. Lipocalin family.</text>
</comment>
<comment type="subcellular location">
    <subcellularLocation>
        <location evidence="2">Cell outer membrane</location>
    </subcellularLocation>
</comment>
<dbReference type="PANTHER" id="PTHR10612:SF34">
    <property type="entry name" value="APOLIPOPROTEIN D"/>
    <property type="match status" value="1"/>
</dbReference>
<dbReference type="InterPro" id="IPR022271">
    <property type="entry name" value="Lipocalin_ApoD"/>
</dbReference>
<feature type="signal peptide" evidence="2">
    <location>
        <begin position="1"/>
        <end position="22"/>
    </location>
</feature>
<gene>
    <name evidence="4" type="ORF">ACFORG_18885</name>
</gene>
<keyword evidence="2" id="KW-0449">Lipoprotein</keyword>
<dbReference type="InterPro" id="IPR047202">
    <property type="entry name" value="Lipocalin_Blc-like_dom"/>
</dbReference>
<keyword evidence="2" id="KW-0732">Signal</keyword>
<dbReference type="Pfam" id="PF08212">
    <property type="entry name" value="Lipocalin_2"/>
    <property type="match status" value="1"/>
</dbReference>
<dbReference type="PRINTS" id="PR01171">
    <property type="entry name" value="BCTLIPOCALIN"/>
</dbReference>
<proteinExistence type="inferred from homology"/>
<protein>
    <recommendedName>
        <fullName evidence="2">Outer membrane lipoprotein Blc</fullName>
    </recommendedName>
</protein>
<comment type="subunit">
    <text evidence="2">Homodimer.</text>
</comment>
<comment type="function">
    <text evidence="2">Involved in the storage or transport of lipids necessary for membrane maintenance under stressful conditions. Displays a binding preference for lysophospholipids.</text>
</comment>
<dbReference type="InterPro" id="IPR000566">
    <property type="entry name" value="Lipocln_cytosolic_FA-bd_dom"/>
</dbReference>
<dbReference type="Gene3D" id="2.40.128.20">
    <property type="match status" value="1"/>
</dbReference>
<organism evidence="4 5">
    <name type="scientific">Lutimaribacter marinistellae</name>
    <dbReference type="NCBI Taxonomy" id="1820329"/>
    <lineage>
        <taxon>Bacteria</taxon>
        <taxon>Pseudomonadati</taxon>
        <taxon>Pseudomonadota</taxon>
        <taxon>Alphaproteobacteria</taxon>
        <taxon>Rhodobacterales</taxon>
        <taxon>Roseobacteraceae</taxon>
        <taxon>Lutimaribacter</taxon>
    </lineage>
</organism>
<keyword evidence="5" id="KW-1185">Reference proteome</keyword>
<dbReference type="CDD" id="cd19438">
    <property type="entry name" value="lipocalin_Blc-like"/>
    <property type="match status" value="1"/>
</dbReference>
<dbReference type="EMBL" id="JBHRXI010000025">
    <property type="protein sequence ID" value="MFC3615821.1"/>
    <property type="molecule type" value="Genomic_DNA"/>
</dbReference>
<accession>A0ABV7TLC8</accession>
<feature type="chain" id="PRO_5045014881" description="Outer membrane lipoprotein Blc" evidence="2">
    <location>
        <begin position="23"/>
        <end position="185"/>
    </location>
</feature>
<dbReference type="InterPro" id="IPR012674">
    <property type="entry name" value="Calycin"/>
</dbReference>
<keyword evidence="2" id="KW-0998">Cell outer membrane</keyword>
<name>A0ABV7TLC8_9RHOB</name>
<feature type="domain" description="Lipocalin/cytosolic fatty-acid binding" evidence="3">
    <location>
        <begin position="38"/>
        <end position="182"/>
    </location>
</feature>
<evidence type="ECO:0000259" key="3">
    <source>
        <dbReference type="Pfam" id="PF08212"/>
    </source>
</evidence>
<keyword evidence="2" id="KW-0446">Lipid-binding</keyword>
<dbReference type="SUPFAM" id="SSF50814">
    <property type="entry name" value="Lipocalins"/>
    <property type="match status" value="1"/>
</dbReference>
<reference evidence="5" key="1">
    <citation type="journal article" date="2019" name="Int. J. Syst. Evol. Microbiol.">
        <title>The Global Catalogue of Microorganisms (GCM) 10K type strain sequencing project: providing services to taxonomists for standard genome sequencing and annotation.</title>
        <authorList>
            <consortium name="The Broad Institute Genomics Platform"/>
            <consortium name="The Broad Institute Genome Sequencing Center for Infectious Disease"/>
            <person name="Wu L."/>
            <person name="Ma J."/>
        </authorList>
    </citation>
    <scope>NUCLEOTIDE SEQUENCE [LARGE SCALE GENOMIC DNA]</scope>
    <source>
        <strain evidence="5">KCTC 42911</strain>
    </source>
</reference>